<sequence>MGVRCHASFLNFSSCPALEHLEFVFCDVSSAQKISSEYLKCLSITTCAIDQDSRIRICAPNLVSLHLDDPSGKTPILENMLGLAEAFVQISRRCDDRCDKLLDPHQHCDCEYCDSPDNIGDGADNCMILKGLLEAKSLVFISDLDMFIFKSDLRWCPTFKKLMKLLLNEYWCVPDIHALECILEHSPNLEKLTLQLFSKGPEHKVEMNGSFSSMERSVGISEHLKIVKVKCEVIDERVLKVLQFLCKFSIRFGF</sequence>
<dbReference type="InterPro" id="IPR053197">
    <property type="entry name" value="F-box_SCFL_complex_component"/>
</dbReference>
<evidence type="ECO:0000313" key="2">
    <source>
        <dbReference type="Proteomes" id="UP000823388"/>
    </source>
</evidence>
<dbReference type="PANTHER" id="PTHR34223:SF107">
    <property type="entry name" value="F-BOX DOMAIN-CONTAINING PROTEIN"/>
    <property type="match status" value="1"/>
</dbReference>
<dbReference type="EMBL" id="CM029051">
    <property type="protein sequence ID" value="KAG2560908.1"/>
    <property type="molecule type" value="Genomic_DNA"/>
</dbReference>
<keyword evidence="2" id="KW-1185">Reference proteome</keyword>
<dbReference type="SUPFAM" id="SSF52047">
    <property type="entry name" value="RNI-like"/>
    <property type="match status" value="1"/>
</dbReference>
<accession>A0A8T0PJ24</accession>
<name>A0A8T0PJ24_PANVG</name>
<gene>
    <name evidence="1" type="ORF">PVAP13_8KG109200</name>
</gene>
<organism evidence="1 2">
    <name type="scientific">Panicum virgatum</name>
    <name type="common">Blackwell switchgrass</name>
    <dbReference type="NCBI Taxonomy" id="38727"/>
    <lineage>
        <taxon>Eukaryota</taxon>
        <taxon>Viridiplantae</taxon>
        <taxon>Streptophyta</taxon>
        <taxon>Embryophyta</taxon>
        <taxon>Tracheophyta</taxon>
        <taxon>Spermatophyta</taxon>
        <taxon>Magnoliopsida</taxon>
        <taxon>Liliopsida</taxon>
        <taxon>Poales</taxon>
        <taxon>Poaceae</taxon>
        <taxon>PACMAD clade</taxon>
        <taxon>Panicoideae</taxon>
        <taxon>Panicodae</taxon>
        <taxon>Paniceae</taxon>
        <taxon>Panicinae</taxon>
        <taxon>Panicum</taxon>
        <taxon>Panicum sect. Hiantes</taxon>
    </lineage>
</organism>
<dbReference type="Proteomes" id="UP000823388">
    <property type="component" value="Chromosome 8K"/>
</dbReference>
<protein>
    <submittedName>
        <fullName evidence="1">Uncharacterized protein</fullName>
    </submittedName>
</protein>
<reference evidence="1" key="1">
    <citation type="submission" date="2020-05" db="EMBL/GenBank/DDBJ databases">
        <title>WGS assembly of Panicum virgatum.</title>
        <authorList>
            <person name="Lovell J.T."/>
            <person name="Jenkins J."/>
            <person name="Shu S."/>
            <person name="Juenger T.E."/>
            <person name="Schmutz J."/>
        </authorList>
    </citation>
    <scope>NUCLEOTIDE SEQUENCE</scope>
    <source>
        <strain evidence="1">AP13</strain>
    </source>
</reference>
<comment type="caution">
    <text evidence="1">The sequence shown here is derived from an EMBL/GenBank/DDBJ whole genome shotgun (WGS) entry which is preliminary data.</text>
</comment>
<dbReference type="AlphaFoldDB" id="A0A8T0PJ24"/>
<dbReference type="PANTHER" id="PTHR34223">
    <property type="entry name" value="OS11G0201299 PROTEIN"/>
    <property type="match status" value="1"/>
</dbReference>
<evidence type="ECO:0000313" key="1">
    <source>
        <dbReference type="EMBL" id="KAG2560908.1"/>
    </source>
</evidence>
<proteinExistence type="predicted"/>